<organism evidence="6 7">
    <name type="scientific">Proteiniclasticum aestuarii</name>
    <dbReference type="NCBI Taxonomy" id="2817862"/>
    <lineage>
        <taxon>Bacteria</taxon>
        <taxon>Bacillati</taxon>
        <taxon>Bacillota</taxon>
        <taxon>Clostridia</taxon>
        <taxon>Eubacteriales</taxon>
        <taxon>Clostridiaceae</taxon>
        <taxon>Proteiniclasticum</taxon>
    </lineage>
</organism>
<name>A0A939HCJ2_9CLOT</name>
<dbReference type="PANTHER" id="PTHR30290">
    <property type="entry name" value="PERIPLASMIC BINDING COMPONENT OF ABC TRANSPORTER"/>
    <property type="match status" value="1"/>
</dbReference>
<evidence type="ECO:0000313" key="6">
    <source>
        <dbReference type="EMBL" id="MBO1265466.1"/>
    </source>
</evidence>
<keyword evidence="7" id="KW-1185">Reference proteome</keyword>
<dbReference type="InterPro" id="IPR000914">
    <property type="entry name" value="SBP_5_dom"/>
</dbReference>
<comment type="similarity">
    <text evidence="1">Belongs to the bacterial solute-binding protein 5 family.</text>
</comment>
<dbReference type="SUPFAM" id="SSF53850">
    <property type="entry name" value="Periplasmic binding protein-like II"/>
    <property type="match status" value="1"/>
</dbReference>
<feature type="chain" id="PRO_5037533998" evidence="4">
    <location>
        <begin position="22"/>
        <end position="519"/>
    </location>
</feature>
<dbReference type="GO" id="GO:0043190">
    <property type="term" value="C:ATP-binding cassette (ABC) transporter complex"/>
    <property type="evidence" value="ECO:0007669"/>
    <property type="project" value="InterPro"/>
</dbReference>
<dbReference type="Gene3D" id="3.40.190.10">
    <property type="entry name" value="Periplasmic binding protein-like II"/>
    <property type="match status" value="1"/>
</dbReference>
<evidence type="ECO:0000256" key="2">
    <source>
        <dbReference type="ARBA" id="ARBA00022448"/>
    </source>
</evidence>
<gene>
    <name evidence="6" type="ORF">J3A84_10525</name>
</gene>
<evidence type="ECO:0000256" key="1">
    <source>
        <dbReference type="ARBA" id="ARBA00005695"/>
    </source>
</evidence>
<dbReference type="PIRSF" id="PIRSF002741">
    <property type="entry name" value="MppA"/>
    <property type="match status" value="1"/>
</dbReference>
<dbReference type="Gene3D" id="3.90.76.10">
    <property type="entry name" value="Dipeptide-binding Protein, Domain 1"/>
    <property type="match status" value="1"/>
</dbReference>
<dbReference type="InterPro" id="IPR039424">
    <property type="entry name" value="SBP_5"/>
</dbReference>
<protein>
    <submittedName>
        <fullName evidence="6">ABC transporter substrate-binding protein</fullName>
    </submittedName>
</protein>
<dbReference type="InterPro" id="IPR030678">
    <property type="entry name" value="Peptide/Ni-bd"/>
</dbReference>
<dbReference type="PROSITE" id="PS51257">
    <property type="entry name" value="PROKAR_LIPOPROTEIN"/>
    <property type="match status" value="1"/>
</dbReference>
<dbReference type="GO" id="GO:0015833">
    <property type="term" value="P:peptide transport"/>
    <property type="evidence" value="ECO:0007669"/>
    <property type="project" value="TreeGrafter"/>
</dbReference>
<keyword evidence="2" id="KW-0813">Transport</keyword>
<dbReference type="EMBL" id="JAFNJU010000007">
    <property type="protein sequence ID" value="MBO1265466.1"/>
    <property type="molecule type" value="Genomic_DNA"/>
</dbReference>
<dbReference type="RefSeq" id="WP_207599983.1">
    <property type="nucleotide sequence ID" value="NZ_JAFNJU010000007.1"/>
</dbReference>
<sequence>MSKWTKTIGSLLLLILVTGCASNGIKEEEQNHNTLVYGSGEITSINPVLYEHGEINSLLFRGLMKNGEGNGLEKDLVSDYSISEDQKVYEFTLREDVLWHDGERFTAEDVKFTLEAIMDPENESEIASNYEEIEGIIVEDDIHVRILLKEPNTAMLAYLTIGMVPSHLLTGKNLVSDPFNHQPIGTGPYKVESFNLGESVVLAANETYYNGTPDIERIIFKFTPDSKTRALQLKAGELDLALVSPEDTETFKDAVEFTTYQMTTADYRGILYNFGSDFFNEHRELPTILSYGVDREIMVESVLLGYGEPAYSPLQRSVYVKEDMERFDYNPQKVKEGLNNAGWTLGEEGIYEKGDEKLSFTVHCMEGDTTRVQLAQVASQQFKELGIEMKVAVTANIDWENQEAFLIGWGSPFDPDDHTYKVFGTGKGSNYSGYANTAVDEALERGRETAVEAERRIHYDAFQEELTKDMPYTFLAYVDALYVASDKLEGIDSEAVLGHHGLGLFQNAEDWHWNQGEGK</sequence>
<feature type="signal peptide" evidence="4">
    <location>
        <begin position="1"/>
        <end position="21"/>
    </location>
</feature>
<reference evidence="6" key="1">
    <citation type="submission" date="2021-03" db="EMBL/GenBank/DDBJ databases">
        <title>Proteiniclasticum marinus sp. nov., isolated from tidal flat sediment.</title>
        <authorList>
            <person name="Namirimu T."/>
            <person name="Yang J.-A."/>
            <person name="Yang S.-H."/>
            <person name="Kim Y.-J."/>
            <person name="Kwon K.K."/>
        </authorList>
    </citation>
    <scope>NUCLEOTIDE SEQUENCE</scope>
    <source>
        <strain evidence="6">SCR006</strain>
    </source>
</reference>
<dbReference type="Proteomes" id="UP000664218">
    <property type="component" value="Unassembled WGS sequence"/>
</dbReference>
<keyword evidence="3 4" id="KW-0732">Signal</keyword>
<evidence type="ECO:0000256" key="4">
    <source>
        <dbReference type="SAM" id="SignalP"/>
    </source>
</evidence>
<dbReference type="Gene3D" id="3.10.105.10">
    <property type="entry name" value="Dipeptide-binding Protein, Domain 3"/>
    <property type="match status" value="1"/>
</dbReference>
<accession>A0A939HCJ2</accession>
<dbReference type="GO" id="GO:1904680">
    <property type="term" value="F:peptide transmembrane transporter activity"/>
    <property type="evidence" value="ECO:0007669"/>
    <property type="project" value="TreeGrafter"/>
</dbReference>
<comment type="caution">
    <text evidence="6">The sequence shown here is derived from an EMBL/GenBank/DDBJ whole genome shotgun (WGS) entry which is preliminary data.</text>
</comment>
<evidence type="ECO:0000313" key="7">
    <source>
        <dbReference type="Proteomes" id="UP000664218"/>
    </source>
</evidence>
<dbReference type="Pfam" id="PF00496">
    <property type="entry name" value="SBP_bac_5"/>
    <property type="match status" value="1"/>
</dbReference>
<evidence type="ECO:0000259" key="5">
    <source>
        <dbReference type="Pfam" id="PF00496"/>
    </source>
</evidence>
<feature type="domain" description="Solute-binding protein family 5" evidence="5">
    <location>
        <begin position="73"/>
        <end position="429"/>
    </location>
</feature>
<proteinExistence type="inferred from homology"/>
<dbReference type="AlphaFoldDB" id="A0A939HCJ2"/>
<evidence type="ECO:0000256" key="3">
    <source>
        <dbReference type="ARBA" id="ARBA00022729"/>
    </source>
</evidence>
<dbReference type="GO" id="GO:0042597">
    <property type="term" value="C:periplasmic space"/>
    <property type="evidence" value="ECO:0007669"/>
    <property type="project" value="UniProtKB-ARBA"/>
</dbReference>
<dbReference type="PANTHER" id="PTHR30290:SF9">
    <property type="entry name" value="OLIGOPEPTIDE-BINDING PROTEIN APPA"/>
    <property type="match status" value="1"/>
</dbReference>